<protein>
    <submittedName>
        <fullName evidence="1">Uncharacterized protein</fullName>
    </submittedName>
</protein>
<feature type="non-terminal residue" evidence="1">
    <location>
        <position position="1"/>
    </location>
</feature>
<comment type="caution">
    <text evidence="1">The sequence shown here is derived from an EMBL/GenBank/DDBJ whole genome shotgun (WGS) entry which is preliminary data.</text>
</comment>
<dbReference type="GO" id="GO:0016837">
    <property type="term" value="F:carbon-oxygen lyase activity, acting on polysaccharides"/>
    <property type="evidence" value="ECO:0007669"/>
    <property type="project" value="InterPro"/>
</dbReference>
<dbReference type="Pfam" id="PF06917">
    <property type="entry name" value="Pectate_lyase_2"/>
    <property type="match status" value="1"/>
</dbReference>
<name>X0V8F2_9ZZZZ</name>
<sequence>LTARATHGYDEATKSFHAMLIDGTKLGPADVKISGYVKPERLEKRPVDSRHFLAYALAYKLTGDKLMWRMTRSIASALEFGELGVEPGRPGAVDRATSNDDPLVIFGLLELYGGTGDKAYVDLARRVADNALTARVHNGFFVPSQDHLFASFDDPVPLALLHLRAAMLEVSEKPPAFWCGRGYFHCPYDGKGRTYDVRVIYPQLRHETN</sequence>
<organism evidence="1">
    <name type="scientific">marine sediment metagenome</name>
    <dbReference type="NCBI Taxonomy" id="412755"/>
    <lineage>
        <taxon>unclassified sequences</taxon>
        <taxon>metagenomes</taxon>
        <taxon>ecological metagenomes</taxon>
    </lineage>
</organism>
<dbReference type="SUPFAM" id="SSF48208">
    <property type="entry name" value="Six-hairpin glycosidases"/>
    <property type="match status" value="1"/>
</dbReference>
<dbReference type="InterPro" id="IPR008928">
    <property type="entry name" value="6-hairpin_glycosidase_sf"/>
</dbReference>
<gene>
    <name evidence="1" type="ORF">S01H1_34933</name>
</gene>
<dbReference type="GO" id="GO:0042597">
    <property type="term" value="C:periplasmic space"/>
    <property type="evidence" value="ECO:0007669"/>
    <property type="project" value="InterPro"/>
</dbReference>
<dbReference type="EMBL" id="BARS01021788">
    <property type="protein sequence ID" value="GAG07632.1"/>
    <property type="molecule type" value="Genomic_DNA"/>
</dbReference>
<dbReference type="InterPro" id="IPR010702">
    <property type="entry name" value="Pectate_lyase_2"/>
</dbReference>
<dbReference type="Gene3D" id="1.50.10.20">
    <property type="match status" value="1"/>
</dbReference>
<accession>X0V8F2</accession>
<reference evidence="1" key="1">
    <citation type="journal article" date="2014" name="Front. Microbiol.">
        <title>High frequency of phylogenetically diverse reductive dehalogenase-homologous genes in deep subseafloor sedimentary metagenomes.</title>
        <authorList>
            <person name="Kawai M."/>
            <person name="Futagami T."/>
            <person name="Toyoda A."/>
            <person name="Takaki Y."/>
            <person name="Nishi S."/>
            <person name="Hori S."/>
            <person name="Arai W."/>
            <person name="Tsubouchi T."/>
            <person name="Morono Y."/>
            <person name="Uchiyama I."/>
            <person name="Ito T."/>
            <person name="Fujiyama A."/>
            <person name="Inagaki F."/>
            <person name="Takami H."/>
        </authorList>
    </citation>
    <scope>NUCLEOTIDE SEQUENCE</scope>
    <source>
        <strain evidence="1">Expedition CK06-06</strain>
    </source>
</reference>
<dbReference type="GO" id="GO:0045490">
    <property type="term" value="P:pectin catabolic process"/>
    <property type="evidence" value="ECO:0007669"/>
    <property type="project" value="InterPro"/>
</dbReference>
<dbReference type="AlphaFoldDB" id="X0V8F2"/>
<evidence type="ECO:0000313" key="1">
    <source>
        <dbReference type="EMBL" id="GAG07632.1"/>
    </source>
</evidence>
<proteinExistence type="predicted"/>